<comment type="similarity">
    <text evidence="2 7">Belongs to the TCP-1 chaperonin family.</text>
</comment>
<dbReference type="Gene3D" id="1.10.560.10">
    <property type="entry name" value="GroEL-like equatorial domain"/>
    <property type="match status" value="1"/>
</dbReference>
<dbReference type="InterPro" id="IPR027410">
    <property type="entry name" value="TCP-1-like_intermed_sf"/>
</dbReference>
<dbReference type="InterPro" id="IPR002423">
    <property type="entry name" value="Cpn60/GroEL/TCP-1"/>
</dbReference>
<dbReference type="OrthoDB" id="10052040at2759"/>
<dbReference type="FunFam" id="1.10.560.10:FF:000038">
    <property type="entry name" value="Chaperonin containing TCP1 subunit 6B"/>
    <property type="match status" value="1"/>
</dbReference>
<dbReference type="GO" id="GO:0140662">
    <property type="term" value="F:ATP-dependent protein folding chaperone"/>
    <property type="evidence" value="ECO:0007669"/>
    <property type="project" value="InterPro"/>
</dbReference>
<gene>
    <name evidence="8" type="ORF">NLS_LOCUS2098</name>
</gene>
<dbReference type="Pfam" id="PF00118">
    <property type="entry name" value="Cpn60_TCP1"/>
    <property type="match status" value="1"/>
</dbReference>
<dbReference type="GO" id="GO:0051082">
    <property type="term" value="F:unfolded protein binding"/>
    <property type="evidence" value="ECO:0007669"/>
    <property type="project" value="InterPro"/>
</dbReference>
<keyword evidence="6 7" id="KW-0143">Chaperone</keyword>
<dbReference type="EMBL" id="UYRX01000089">
    <property type="protein sequence ID" value="VDK73392.1"/>
    <property type="molecule type" value="Genomic_DNA"/>
</dbReference>
<dbReference type="InterPro" id="IPR027413">
    <property type="entry name" value="GROEL-like_equatorial_sf"/>
</dbReference>
<evidence type="ECO:0000313" key="8">
    <source>
        <dbReference type="EMBL" id="VDK73392.1"/>
    </source>
</evidence>
<evidence type="ECO:0000256" key="1">
    <source>
        <dbReference type="ARBA" id="ARBA00004496"/>
    </source>
</evidence>
<evidence type="ECO:0000256" key="4">
    <source>
        <dbReference type="ARBA" id="ARBA00022741"/>
    </source>
</evidence>
<dbReference type="NCBIfam" id="TIGR02347">
    <property type="entry name" value="chap_CCT_zeta"/>
    <property type="match status" value="1"/>
</dbReference>
<dbReference type="InterPro" id="IPR002194">
    <property type="entry name" value="Chaperonin_TCP-1_CS"/>
</dbReference>
<sequence length="560" mass="61214">MASILCLNPKAELARHAAALELNVSGAKGLMEVMRTNLGPKGTMKMSAWLVSGAGDIKLTKDGNVLLHEMQIQHPTAAMIAKATTAQDDVTGDGTTSTVLFIGELLKQADLHISEGVHPRLVTEGFEYASAKTLEFLESFKQKPKVDRELLVEVARTSLRTKLNQKLADHITDCVVDAVLAIRIGNDLHPDLHMIEMQEMQHESDMDTKLIRGLVLDHGARHPDMPKSLKNAFILTCNVSLEYEKTEVNSGFFYKSASEREKLVAAEREFIMRRVQKIVDLKKKVCDEAEKADGKKRGFVVINQKGIDPPSLDLLARNGILALRRAKRRNMERLQLAVGGEAVNSVDDLTPNVLGHAGTVYEHVLGEDKYTFIEDCKDPKSVTILLKGPNKHTIIQIKDALHDGIRAVFNTCSDRNFTIVNAVNVSCVLTLEAVVPGAGAFEIGAHCMLKNEIDKVKGRAKLGVQAYADALLIVPKTLATNAGFDAQETIVKLIEERIACKGKMPIGLDITSGEPCNPQGIWDNVVVKQNSLASACVIACNLLHVDEVMRAGMTNLKGGK</sequence>
<evidence type="ECO:0000256" key="5">
    <source>
        <dbReference type="ARBA" id="ARBA00022840"/>
    </source>
</evidence>
<evidence type="ECO:0000256" key="7">
    <source>
        <dbReference type="RuleBase" id="RU004187"/>
    </source>
</evidence>
<dbReference type="InterPro" id="IPR027409">
    <property type="entry name" value="GroEL-like_apical_dom_sf"/>
</dbReference>
<keyword evidence="3" id="KW-0963">Cytoplasm</keyword>
<evidence type="ECO:0008006" key="10">
    <source>
        <dbReference type="Google" id="ProtNLM"/>
    </source>
</evidence>
<dbReference type="InterPro" id="IPR012722">
    <property type="entry name" value="Chap_CCT_zeta"/>
</dbReference>
<dbReference type="STRING" id="42156.A0A3P6SBU6"/>
<dbReference type="PROSITE" id="PS00751">
    <property type="entry name" value="TCP1_2"/>
    <property type="match status" value="1"/>
</dbReference>
<dbReference type="PROSITE" id="PS00995">
    <property type="entry name" value="TCP1_3"/>
    <property type="match status" value="1"/>
</dbReference>
<keyword evidence="5 7" id="KW-0067">ATP-binding</keyword>
<keyword evidence="9" id="KW-1185">Reference proteome</keyword>
<proteinExistence type="inferred from homology"/>
<evidence type="ECO:0000313" key="9">
    <source>
        <dbReference type="Proteomes" id="UP000277928"/>
    </source>
</evidence>
<dbReference type="GO" id="GO:0005524">
    <property type="term" value="F:ATP binding"/>
    <property type="evidence" value="ECO:0007669"/>
    <property type="project" value="UniProtKB-KW"/>
</dbReference>
<dbReference type="Proteomes" id="UP000277928">
    <property type="component" value="Unassembled WGS sequence"/>
</dbReference>
<dbReference type="PANTHER" id="PTHR11353">
    <property type="entry name" value="CHAPERONIN"/>
    <property type="match status" value="1"/>
</dbReference>
<dbReference type="InterPro" id="IPR017998">
    <property type="entry name" value="Chaperone_TCP-1"/>
</dbReference>
<dbReference type="GO" id="GO:0005737">
    <property type="term" value="C:cytoplasm"/>
    <property type="evidence" value="ECO:0007669"/>
    <property type="project" value="UniProtKB-SubCell"/>
</dbReference>
<dbReference type="SUPFAM" id="SSF52029">
    <property type="entry name" value="GroEL apical domain-like"/>
    <property type="match status" value="1"/>
</dbReference>
<protein>
    <recommendedName>
        <fullName evidence="10">T-complex protein 1 subunit zeta</fullName>
    </recommendedName>
</protein>
<dbReference type="Gene3D" id="3.50.7.10">
    <property type="entry name" value="GroEL"/>
    <property type="match status" value="1"/>
</dbReference>
<keyword evidence="4 7" id="KW-0547">Nucleotide-binding</keyword>
<dbReference type="SUPFAM" id="SSF48592">
    <property type="entry name" value="GroEL equatorial domain-like"/>
    <property type="match status" value="1"/>
</dbReference>
<dbReference type="SUPFAM" id="SSF54849">
    <property type="entry name" value="GroEL-intermediate domain like"/>
    <property type="match status" value="1"/>
</dbReference>
<dbReference type="AlphaFoldDB" id="A0A3P6SBU6"/>
<comment type="subcellular location">
    <subcellularLocation>
        <location evidence="1">Cytoplasm</location>
    </subcellularLocation>
</comment>
<name>A0A3P6SBU6_LITSI</name>
<evidence type="ECO:0000256" key="3">
    <source>
        <dbReference type="ARBA" id="ARBA00022490"/>
    </source>
</evidence>
<reference evidence="8 9" key="1">
    <citation type="submission" date="2018-08" db="EMBL/GenBank/DDBJ databases">
        <authorList>
            <person name="Laetsch R D."/>
            <person name="Stevens L."/>
            <person name="Kumar S."/>
            <person name="Blaxter L. M."/>
        </authorList>
    </citation>
    <scope>NUCLEOTIDE SEQUENCE [LARGE SCALE GENOMIC DNA]</scope>
</reference>
<dbReference type="CDD" id="cd03342">
    <property type="entry name" value="TCP1_zeta"/>
    <property type="match status" value="1"/>
</dbReference>
<accession>A0A3P6SBU6</accession>
<dbReference type="FunFam" id="1.10.560.10:FF:000058">
    <property type="entry name" value="T-complex protein 1 subunit zeta"/>
    <property type="match status" value="1"/>
</dbReference>
<dbReference type="FunFam" id="3.50.7.10:FF:000004">
    <property type="entry name" value="T-complex protein 1 subunit zeta"/>
    <property type="match status" value="1"/>
</dbReference>
<dbReference type="GO" id="GO:0016887">
    <property type="term" value="F:ATP hydrolysis activity"/>
    <property type="evidence" value="ECO:0007669"/>
    <property type="project" value="InterPro"/>
</dbReference>
<dbReference type="PRINTS" id="PR00304">
    <property type="entry name" value="TCOMPLEXTCP1"/>
</dbReference>
<evidence type="ECO:0000256" key="6">
    <source>
        <dbReference type="ARBA" id="ARBA00023186"/>
    </source>
</evidence>
<organism evidence="8 9">
    <name type="scientific">Litomosoides sigmodontis</name>
    <name type="common">Filarial nematode worm</name>
    <dbReference type="NCBI Taxonomy" id="42156"/>
    <lineage>
        <taxon>Eukaryota</taxon>
        <taxon>Metazoa</taxon>
        <taxon>Ecdysozoa</taxon>
        <taxon>Nematoda</taxon>
        <taxon>Chromadorea</taxon>
        <taxon>Rhabditida</taxon>
        <taxon>Spirurina</taxon>
        <taxon>Spiruromorpha</taxon>
        <taxon>Filarioidea</taxon>
        <taxon>Onchocercidae</taxon>
        <taxon>Litomosoides</taxon>
    </lineage>
</organism>
<evidence type="ECO:0000256" key="2">
    <source>
        <dbReference type="ARBA" id="ARBA00008020"/>
    </source>
</evidence>
<dbReference type="Gene3D" id="3.30.260.10">
    <property type="entry name" value="TCP-1-like chaperonin intermediate domain"/>
    <property type="match status" value="1"/>
</dbReference>
<dbReference type="OMA" id="LHPRIMT"/>